<evidence type="ECO:0000313" key="1">
    <source>
        <dbReference type="EMBL" id="XCF10283.1"/>
    </source>
</evidence>
<protein>
    <recommendedName>
        <fullName evidence="2">XRE family transcriptional regulator</fullName>
    </recommendedName>
</protein>
<sequence>MPTTEIGKELRKLRIDEEERLIDMASRLEKSSSFVSAVETGGKPPPVGFEDLVISAYRLTNNAATILRKAADLSRKAFTIQPESDLGKEAIGLMARRMNSKMDALTSEELEHILSILRKGDASGG</sequence>
<reference evidence="1" key="2">
    <citation type="submission" date="2024-06" db="EMBL/GenBank/DDBJ databases">
        <authorList>
            <person name="Deng Y."/>
        </authorList>
    </citation>
    <scope>NUCLEOTIDE SEQUENCE</scope>
    <source>
        <strain evidence="1">TCYB15</strain>
    </source>
</reference>
<proteinExistence type="predicted"/>
<name>A0AAU8C2R2_9RHOB</name>
<dbReference type="AlphaFoldDB" id="A0AAU8C2R2"/>
<dbReference type="KEGG" id="suly:ABM428_00115"/>
<dbReference type="EMBL" id="CP159193">
    <property type="protein sequence ID" value="XCF10283.1"/>
    <property type="molecule type" value="Genomic_DNA"/>
</dbReference>
<evidence type="ECO:0008006" key="2">
    <source>
        <dbReference type="Google" id="ProtNLM"/>
    </source>
</evidence>
<accession>A0AAU8C2R2</accession>
<organism evidence="1">
    <name type="scientific">Sulfitobacter sp. TCYB15</name>
    <dbReference type="NCBI Taxonomy" id="3229275"/>
    <lineage>
        <taxon>Bacteria</taxon>
        <taxon>Pseudomonadati</taxon>
        <taxon>Pseudomonadota</taxon>
        <taxon>Alphaproteobacteria</taxon>
        <taxon>Rhodobacterales</taxon>
        <taxon>Roseobacteraceae</taxon>
        <taxon>Sulfitobacter</taxon>
    </lineage>
</organism>
<reference evidence="1" key="1">
    <citation type="journal article" date="2020" name="Int. J. Syst. Evol. Microbiol.">
        <title>Notification of changes in taxonomic opinion previously published outside the IJSEM.</title>
        <authorList>
            <person name="Oren A."/>
            <person name="Garrity G."/>
        </authorList>
    </citation>
    <scope>NUCLEOTIDE SEQUENCE</scope>
    <source>
        <strain evidence="1">TCYB15</strain>
    </source>
</reference>
<gene>
    <name evidence="1" type="ORF">ABM428_00115</name>
</gene>
<dbReference type="RefSeq" id="WP_353628040.1">
    <property type="nucleotide sequence ID" value="NZ_CP159193.1"/>
</dbReference>